<evidence type="ECO:0000256" key="9">
    <source>
        <dbReference type="ARBA" id="ARBA00023177"/>
    </source>
</evidence>
<feature type="transmembrane region" description="Helical" evidence="17">
    <location>
        <begin position="94"/>
        <end position="114"/>
    </location>
</feature>
<dbReference type="AlphaFoldDB" id="H0VDP9"/>
<evidence type="ECO:0000256" key="16">
    <source>
        <dbReference type="ARBA" id="ARBA00045133"/>
    </source>
</evidence>
<dbReference type="GO" id="GO:0042802">
    <property type="term" value="F:identical protein binding"/>
    <property type="evidence" value="ECO:0007669"/>
    <property type="project" value="Ensembl"/>
</dbReference>
<dbReference type="PRINTS" id="PR00342">
    <property type="entry name" value="RHESUSRHD"/>
</dbReference>
<evidence type="ECO:0000256" key="12">
    <source>
        <dbReference type="ARBA" id="ARBA00036492"/>
    </source>
</evidence>
<dbReference type="GO" id="GO:0035379">
    <property type="term" value="F:carbon dioxide transmembrane transporter activity"/>
    <property type="evidence" value="ECO:0007669"/>
    <property type="project" value="Ensembl"/>
</dbReference>
<evidence type="ECO:0000256" key="7">
    <source>
        <dbReference type="ARBA" id="ARBA00022989"/>
    </source>
</evidence>
<dbReference type="GeneTree" id="ENSGT00950000182844"/>
<feature type="transmembrane region" description="Helical" evidence="17">
    <location>
        <begin position="307"/>
        <end position="329"/>
    </location>
</feature>
<dbReference type="InParanoid" id="H0VDP9"/>
<dbReference type="GO" id="GO:0070634">
    <property type="term" value="P:transepithelial ammonium transport"/>
    <property type="evidence" value="ECO:0007669"/>
    <property type="project" value="Ensembl"/>
</dbReference>
<keyword evidence="20" id="KW-1185">Reference proteome</keyword>
<evidence type="ECO:0000313" key="19">
    <source>
        <dbReference type="Ensembl" id="ENSCPOP00000008114.3"/>
    </source>
</evidence>
<evidence type="ECO:0000256" key="17">
    <source>
        <dbReference type="SAM" id="Phobius"/>
    </source>
</evidence>
<name>H0VDP9_CAVPO</name>
<dbReference type="SUPFAM" id="SSF111352">
    <property type="entry name" value="Ammonium transporter"/>
    <property type="match status" value="1"/>
</dbReference>
<dbReference type="GO" id="GO:0030506">
    <property type="term" value="F:ankyrin binding"/>
    <property type="evidence" value="ECO:0007669"/>
    <property type="project" value="Ensembl"/>
</dbReference>
<comment type="catalytic activity">
    <reaction evidence="11">
        <text>CO2(out) = CO2(in)</text>
        <dbReference type="Rhea" id="RHEA:74891"/>
        <dbReference type="ChEBI" id="CHEBI:16526"/>
    </reaction>
    <physiologicalReaction direction="left-to-right" evidence="11">
        <dbReference type="Rhea" id="RHEA:74892"/>
    </physiologicalReaction>
</comment>
<protein>
    <recommendedName>
        <fullName evidence="14">Ammonium transporter Rh type C</fullName>
    </recommendedName>
    <alternativeName>
        <fullName evidence="15">Rhesus blood group family type C glycoprotein</fullName>
    </alternativeName>
</protein>
<dbReference type="InterPro" id="IPR024041">
    <property type="entry name" value="NH4_transpt_AmtB-like_dom"/>
</dbReference>
<evidence type="ECO:0000256" key="11">
    <source>
        <dbReference type="ARBA" id="ARBA00036376"/>
    </source>
</evidence>
<evidence type="ECO:0000256" key="14">
    <source>
        <dbReference type="ARBA" id="ARBA00041036"/>
    </source>
</evidence>
<dbReference type="GO" id="GO:0097272">
    <property type="term" value="P:ammonium homeostasis"/>
    <property type="evidence" value="ECO:0007669"/>
    <property type="project" value="TreeGrafter"/>
</dbReference>
<comment type="subcellular location">
    <subcellularLocation>
        <location evidence="1">Apical cell membrane</location>
        <topology evidence="1">Multi-pass membrane protein</topology>
    </subcellularLocation>
</comment>
<dbReference type="EMBL" id="AAKN02016032">
    <property type="status" value="NOT_ANNOTATED_CDS"/>
    <property type="molecule type" value="Genomic_DNA"/>
</dbReference>
<dbReference type="GO" id="GO:0016323">
    <property type="term" value="C:basolateral plasma membrane"/>
    <property type="evidence" value="ECO:0007669"/>
    <property type="project" value="Ensembl"/>
</dbReference>
<evidence type="ECO:0000256" key="4">
    <source>
        <dbReference type="ARBA" id="ARBA00022448"/>
    </source>
</evidence>
<dbReference type="EMBL" id="AAKN02016033">
    <property type="status" value="NOT_ANNOTATED_CDS"/>
    <property type="molecule type" value="Genomic_DNA"/>
</dbReference>
<dbReference type="InterPro" id="IPR002229">
    <property type="entry name" value="RhesusRHD"/>
</dbReference>
<comment type="function">
    <text evidence="16">Ammonium transporter involved in the maintenance of acid-base homeostasis. Transports ammonium and its related derivative methylammonium across the plasma membrane of epithelial cells likely contributing to renal transepithelial ammonia transport and ammonia metabolism. Postulated to primarily mediate an electroneutral bidirectional transport of NH3 ammonia species according to a mechanism that implies interaction of an NH4(+) ion with acidic residues of the pore entry followed by dissociation of NH4(+) into NH3 and H(+). As a result NH3 transits through the central pore and is protonated on the extracellular side reforming NH4(+). May act as a CO2 channel providing for renal acid secretion.</text>
</comment>
<gene>
    <name evidence="19" type="primary">RHCG</name>
</gene>
<evidence type="ECO:0000256" key="13">
    <source>
        <dbReference type="ARBA" id="ARBA00036550"/>
    </source>
</evidence>
<dbReference type="Pfam" id="PF00909">
    <property type="entry name" value="Ammonium_transp"/>
    <property type="match status" value="1"/>
</dbReference>
<dbReference type="InterPro" id="IPR029020">
    <property type="entry name" value="Ammonium/urea_transptr"/>
</dbReference>
<accession>H0VDP9</accession>
<keyword evidence="8 17" id="KW-0472">Membrane</keyword>
<dbReference type="GO" id="GO:0006885">
    <property type="term" value="P:regulation of pH"/>
    <property type="evidence" value="ECO:0007669"/>
    <property type="project" value="Ensembl"/>
</dbReference>
<dbReference type="GO" id="GO:0008519">
    <property type="term" value="F:ammonium channel activity"/>
    <property type="evidence" value="ECO:0007669"/>
    <property type="project" value="Ensembl"/>
</dbReference>
<evidence type="ECO:0000256" key="15">
    <source>
        <dbReference type="ARBA" id="ARBA00042618"/>
    </source>
</evidence>
<keyword evidence="4" id="KW-0813">Transport</keyword>
<feature type="transmembrane region" description="Helical" evidence="17">
    <location>
        <begin position="185"/>
        <end position="203"/>
    </location>
</feature>
<evidence type="ECO:0000256" key="5">
    <source>
        <dbReference type="ARBA" id="ARBA00022475"/>
    </source>
</evidence>
<proteinExistence type="inferred from homology"/>
<comment type="catalytic activity">
    <reaction evidence="13">
        <text>NH4(+)(in) = NH4(+)(out)</text>
        <dbReference type="Rhea" id="RHEA:28747"/>
        <dbReference type="ChEBI" id="CHEBI:28938"/>
    </reaction>
    <physiologicalReaction direction="left-to-right" evidence="13">
        <dbReference type="Rhea" id="RHEA:28748"/>
    </physiologicalReaction>
    <physiologicalReaction direction="right-to-left" evidence="13">
        <dbReference type="Rhea" id="RHEA:28749"/>
    </physiologicalReaction>
</comment>
<keyword evidence="9" id="KW-0924">Ammonia transport</keyword>
<dbReference type="GO" id="GO:0006873">
    <property type="term" value="P:intracellular monoatomic ion homeostasis"/>
    <property type="evidence" value="ECO:0007669"/>
    <property type="project" value="Ensembl"/>
</dbReference>
<dbReference type="FunCoup" id="H0VDP9">
    <property type="interactions" value="98"/>
</dbReference>
<evidence type="ECO:0000256" key="6">
    <source>
        <dbReference type="ARBA" id="ARBA00022692"/>
    </source>
</evidence>
<dbReference type="Gene3D" id="1.10.3430.10">
    <property type="entry name" value="Ammonium transporter AmtB like domains"/>
    <property type="match status" value="1"/>
</dbReference>
<sequence length="363" mass="40721">MAWNTNLRWRLPLTCLLLQVAMVVLFGVFMRYDTDADVSWWREKAHRNITTDLENEFYYRYPSFQDVHVMVFMGFGFLMTFLQRYGFGGVGFNFLLAAFGIQWALLMQGWFHHLDPKGRYILLGIESLINADFCVASVCVAFGAVLGKVSPIQLLVMTLFQVTLFTVNEYILLDILEVKDAGGSMTIHTFGAYFGLTVTWILYRRNLEHSKQKQSSVYHSDLFAMIGTLFLWMYWPSFNSAISSHGDAQHRAAINTYCSLAASVLTSVALSSALNKKGKLDMVHIQNATLAGGVGVGTTAEMMLTPYGALIVGFFCGFISTLGFVFLTVRGPGRGLGLKRAWRMWCPGRHWGWEVLAPCLGPA</sequence>
<feature type="transmembrane region" description="Helical" evidence="17">
    <location>
        <begin position="215"/>
        <end position="235"/>
    </location>
</feature>
<dbReference type="FunFam" id="1.10.3430.10:FF:000001">
    <property type="entry name" value="Ammonium transporter Rh type C"/>
    <property type="match status" value="1"/>
</dbReference>
<dbReference type="GO" id="GO:0016324">
    <property type="term" value="C:apical plasma membrane"/>
    <property type="evidence" value="ECO:0007669"/>
    <property type="project" value="UniProtKB-SubCell"/>
</dbReference>
<dbReference type="OMA" id="NCFEDDV"/>
<keyword evidence="7 17" id="KW-1133">Transmembrane helix</keyword>
<dbReference type="STRING" id="10141.ENSCPOP00000008114"/>
<keyword evidence="10" id="KW-0325">Glycoprotein</keyword>
<reference evidence="19" key="3">
    <citation type="submission" date="2025-09" db="UniProtKB">
        <authorList>
            <consortium name="Ensembl"/>
        </authorList>
    </citation>
    <scope>IDENTIFICATION</scope>
    <source>
        <strain evidence="19">2N</strain>
    </source>
</reference>
<reference evidence="19" key="2">
    <citation type="submission" date="2025-08" db="UniProtKB">
        <authorList>
            <consortium name="Ensembl"/>
        </authorList>
    </citation>
    <scope>IDENTIFICATION</scope>
    <source>
        <strain evidence="19">2N</strain>
    </source>
</reference>
<evidence type="ECO:0000259" key="18">
    <source>
        <dbReference type="Pfam" id="PF00909"/>
    </source>
</evidence>
<dbReference type="HOGENOM" id="CLU_021386_0_0_1"/>
<reference evidence="20" key="1">
    <citation type="journal article" date="2011" name="Nature">
        <title>A high-resolution map of human evolutionary constraint using 29 mammals.</title>
        <authorList>
            <person name="Lindblad-Toh K."/>
            <person name="Garber M."/>
            <person name="Zuk O."/>
            <person name="Lin M.F."/>
            <person name="Parker B.J."/>
            <person name="Washietl S."/>
            <person name="Kheradpour P."/>
            <person name="Ernst J."/>
            <person name="Jordan G."/>
            <person name="Mauceli E."/>
            <person name="Ward L.D."/>
            <person name="Lowe C.B."/>
            <person name="Holloway A.K."/>
            <person name="Clamp M."/>
            <person name="Gnerre S."/>
            <person name="Alfoldi J."/>
            <person name="Beal K."/>
            <person name="Chang J."/>
            <person name="Clawson H."/>
            <person name="Cuff J."/>
            <person name="Di Palma F."/>
            <person name="Fitzgerald S."/>
            <person name="Flicek P."/>
            <person name="Guttman M."/>
            <person name="Hubisz M.J."/>
            <person name="Jaffe D.B."/>
            <person name="Jungreis I."/>
            <person name="Kent W.J."/>
            <person name="Kostka D."/>
            <person name="Lara M."/>
            <person name="Martins A.L."/>
            <person name="Massingham T."/>
            <person name="Moltke I."/>
            <person name="Raney B.J."/>
            <person name="Rasmussen M.D."/>
            <person name="Robinson J."/>
            <person name="Stark A."/>
            <person name="Vilella A.J."/>
            <person name="Wen J."/>
            <person name="Xie X."/>
            <person name="Zody M.C."/>
            <person name="Baldwin J."/>
            <person name="Bloom T."/>
            <person name="Chin C.W."/>
            <person name="Heiman D."/>
            <person name="Nicol R."/>
            <person name="Nusbaum C."/>
            <person name="Young S."/>
            <person name="Wilkinson J."/>
            <person name="Worley K.C."/>
            <person name="Kovar C.L."/>
            <person name="Muzny D.M."/>
            <person name="Gibbs R.A."/>
            <person name="Cree A."/>
            <person name="Dihn H.H."/>
            <person name="Fowler G."/>
            <person name="Jhangiani S."/>
            <person name="Joshi V."/>
            <person name="Lee S."/>
            <person name="Lewis L.R."/>
            <person name="Nazareth L.V."/>
            <person name="Okwuonu G."/>
            <person name="Santibanez J."/>
            <person name="Warren W.C."/>
            <person name="Mardis E.R."/>
            <person name="Weinstock G.M."/>
            <person name="Wilson R.K."/>
            <person name="Delehaunty K."/>
            <person name="Dooling D."/>
            <person name="Fronik C."/>
            <person name="Fulton L."/>
            <person name="Fulton B."/>
            <person name="Graves T."/>
            <person name="Minx P."/>
            <person name="Sodergren E."/>
            <person name="Birney E."/>
            <person name="Margulies E.H."/>
            <person name="Herrero J."/>
            <person name="Green E.D."/>
            <person name="Haussler D."/>
            <person name="Siepel A."/>
            <person name="Goldman N."/>
            <person name="Pollard K.S."/>
            <person name="Pedersen J.S."/>
            <person name="Lander E.S."/>
            <person name="Kellis M."/>
        </authorList>
    </citation>
    <scope>NUCLEOTIDE SEQUENCE [LARGE SCALE GENOMIC DNA]</scope>
    <source>
        <strain evidence="20">2N</strain>
    </source>
</reference>
<dbReference type="PANTHER" id="PTHR11730">
    <property type="entry name" value="AMMONIUM TRANSPORTER"/>
    <property type="match status" value="1"/>
</dbReference>
<evidence type="ECO:0000256" key="8">
    <source>
        <dbReference type="ARBA" id="ARBA00023136"/>
    </source>
</evidence>
<feature type="transmembrane region" description="Helical" evidence="17">
    <location>
        <begin position="12"/>
        <end position="32"/>
    </location>
</feature>
<evidence type="ECO:0000256" key="1">
    <source>
        <dbReference type="ARBA" id="ARBA00004424"/>
    </source>
</evidence>
<keyword evidence="5" id="KW-1003">Cell membrane</keyword>
<feature type="domain" description="Ammonium transporter AmtB-like" evidence="18">
    <location>
        <begin position="54"/>
        <end position="327"/>
    </location>
</feature>
<organism evidence="19 20">
    <name type="scientific">Cavia porcellus</name>
    <name type="common">Guinea pig</name>
    <dbReference type="NCBI Taxonomy" id="10141"/>
    <lineage>
        <taxon>Eukaryota</taxon>
        <taxon>Metazoa</taxon>
        <taxon>Chordata</taxon>
        <taxon>Craniata</taxon>
        <taxon>Vertebrata</taxon>
        <taxon>Euteleostomi</taxon>
        <taxon>Mammalia</taxon>
        <taxon>Eutheria</taxon>
        <taxon>Euarchontoglires</taxon>
        <taxon>Glires</taxon>
        <taxon>Rodentia</taxon>
        <taxon>Hystricomorpha</taxon>
        <taxon>Caviidae</taxon>
        <taxon>Cavia</taxon>
    </lineage>
</organism>
<evidence type="ECO:0000256" key="3">
    <source>
        <dbReference type="ARBA" id="ARBA00011233"/>
    </source>
</evidence>
<feature type="transmembrane region" description="Helical" evidence="17">
    <location>
        <begin position="67"/>
        <end position="87"/>
    </location>
</feature>
<comment type="catalytic activity">
    <reaction evidence="12">
        <text>methylamine(out) = methylamine(in)</text>
        <dbReference type="Rhea" id="RHEA:74391"/>
        <dbReference type="ChEBI" id="CHEBI:59338"/>
    </reaction>
    <physiologicalReaction direction="left-to-right" evidence="12">
        <dbReference type="Rhea" id="RHEA:74392"/>
    </physiologicalReaction>
</comment>
<feature type="transmembrane region" description="Helical" evidence="17">
    <location>
        <begin position="154"/>
        <end position="173"/>
    </location>
</feature>
<dbReference type="Ensembl" id="ENSCPOT00000009116.3">
    <property type="protein sequence ID" value="ENSCPOP00000008114.3"/>
    <property type="gene ID" value="ENSCPOG00000009033.4"/>
</dbReference>
<comment type="subunit">
    <text evidence="3">Homotrimer.</text>
</comment>
<dbReference type="PANTHER" id="PTHR11730:SF30">
    <property type="entry name" value="AMMONIUM TRANSPORTER RH TYPE C"/>
    <property type="match status" value="1"/>
</dbReference>
<dbReference type="Proteomes" id="UP000005447">
    <property type="component" value="Unassembled WGS sequence"/>
</dbReference>
<comment type="similarity">
    <text evidence="2">Belongs to the ammonium transporter (TC 2.A.49) family. Rh subfamily.</text>
</comment>
<feature type="transmembrane region" description="Helical" evidence="17">
    <location>
        <begin position="120"/>
        <end position="147"/>
    </location>
</feature>
<keyword evidence="6 17" id="KW-0812">Transmembrane</keyword>
<evidence type="ECO:0000313" key="20">
    <source>
        <dbReference type="Proteomes" id="UP000005447"/>
    </source>
</evidence>
<evidence type="ECO:0000256" key="2">
    <source>
        <dbReference type="ARBA" id="ARBA00011036"/>
    </source>
</evidence>
<dbReference type="VEuPathDB" id="HostDB:ENSCPOG00000009033"/>
<evidence type="ECO:0000256" key="10">
    <source>
        <dbReference type="ARBA" id="ARBA00023180"/>
    </source>
</evidence>
<dbReference type="Bgee" id="ENSCPOG00000009033">
    <property type="expression patterns" value="Expressed in testis and 3 other cell types or tissues"/>
</dbReference>
<dbReference type="eggNOG" id="KOG3796">
    <property type="taxonomic scope" value="Eukaryota"/>
</dbReference>